<dbReference type="RefSeq" id="XP_004988156.1">
    <property type="nucleotide sequence ID" value="XM_004988099.1"/>
</dbReference>
<dbReference type="InParanoid" id="F2URW1"/>
<dbReference type="InterPro" id="IPR027417">
    <property type="entry name" value="P-loop_NTPase"/>
</dbReference>
<dbReference type="GeneID" id="16068682"/>
<dbReference type="OrthoDB" id="429813at2759"/>
<keyword evidence="1" id="KW-1133">Transmembrane helix</keyword>
<dbReference type="AlphaFoldDB" id="F2URW1"/>
<feature type="transmembrane region" description="Helical" evidence="1">
    <location>
        <begin position="120"/>
        <end position="137"/>
    </location>
</feature>
<dbReference type="PANTHER" id="PTHR36451:SF1">
    <property type="entry name" value="OMEGA-HYDROXY-BETA-DIHYDROMENAQUINONE-9 SULFOTRANSFERASE STF3"/>
    <property type="match status" value="1"/>
</dbReference>
<dbReference type="Gene3D" id="3.40.50.300">
    <property type="entry name" value="P-loop containing nucleotide triphosphate hydrolases"/>
    <property type="match status" value="1"/>
</dbReference>
<dbReference type="Proteomes" id="UP000007799">
    <property type="component" value="Unassembled WGS sequence"/>
</dbReference>
<reference evidence="2" key="1">
    <citation type="submission" date="2009-08" db="EMBL/GenBank/DDBJ databases">
        <title>Annotation of Salpingoeca rosetta.</title>
        <authorList>
            <consortium name="The Broad Institute Genome Sequencing Platform"/>
            <person name="Russ C."/>
            <person name="Cuomo C."/>
            <person name="Burger G."/>
            <person name="Gray M.W."/>
            <person name="Holland P.W.H."/>
            <person name="King N."/>
            <person name="Lang F.B.F."/>
            <person name="Roger A.J."/>
            <person name="Ruiz-Trillo I."/>
            <person name="Young S.K."/>
            <person name="Zeng Q."/>
            <person name="Gargeya S."/>
            <person name="Alvarado L."/>
            <person name="Berlin A."/>
            <person name="Chapman S.B."/>
            <person name="Chen Z."/>
            <person name="Freedman E."/>
            <person name="Gellesch M."/>
            <person name="Goldberg J."/>
            <person name="Griggs A."/>
            <person name="Gujja S."/>
            <person name="Heilman E."/>
            <person name="Heiman D."/>
            <person name="Howarth C."/>
            <person name="Mehta T."/>
            <person name="Neiman D."/>
            <person name="Pearson M."/>
            <person name="Roberts A."/>
            <person name="Saif S."/>
            <person name="Shea T."/>
            <person name="Shenoy N."/>
            <person name="Sisk P."/>
            <person name="Stolte C."/>
            <person name="Sykes S."/>
            <person name="White J."/>
            <person name="Yandava C."/>
            <person name="Haas B."/>
            <person name="Nusbaum C."/>
            <person name="Birren B."/>
        </authorList>
    </citation>
    <scope>NUCLEOTIDE SEQUENCE [LARGE SCALE GENOMIC DNA]</scope>
    <source>
        <strain evidence="2">ATCC 50818</strain>
    </source>
</reference>
<dbReference type="eggNOG" id="ENOG502RXAI">
    <property type="taxonomic scope" value="Eukaryota"/>
</dbReference>
<dbReference type="KEGG" id="sre:PTSG_10621"/>
<organism evidence="3">
    <name type="scientific">Salpingoeca rosetta (strain ATCC 50818 / BSB-021)</name>
    <dbReference type="NCBI Taxonomy" id="946362"/>
    <lineage>
        <taxon>Eukaryota</taxon>
        <taxon>Choanoflagellata</taxon>
        <taxon>Craspedida</taxon>
        <taxon>Salpingoecidae</taxon>
        <taxon>Salpingoeca</taxon>
    </lineage>
</organism>
<keyword evidence="1" id="KW-0812">Transmembrane</keyword>
<dbReference type="SUPFAM" id="SSF52540">
    <property type="entry name" value="P-loop containing nucleoside triphosphate hydrolases"/>
    <property type="match status" value="1"/>
</dbReference>
<evidence type="ECO:0008006" key="4">
    <source>
        <dbReference type="Google" id="ProtNLM"/>
    </source>
</evidence>
<evidence type="ECO:0000313" key="2">
    <source>
        <dbReference type="EMBL" id="EGD80366.1"/>
    </source>
</evidence>
<protein>
    <recommendedName>
        <fullName evidence="4">Sulfotransferase</fullName>
    </recommendedName>
</protein>
<sequence length="404" mass="47158">MTIRDGALPGQDATEPIYKFHLRGQYSTKNNHLVGMRLAQWWKVVVGHWRDIDWRHYWFRVLFLFIMACVNTVLTGLEYVFHGHRTSDVVINKRPVFLLGHNRSGTTLLHNLFSLNTDQFRVPTTFSVGFSAIYFLLYPIRRVMNSIVDPSRPMDNLPLSMDVPQEDELAYNQSTPLLSPYANNIFPREADHYHKYFRMIDVPAEERARYMELFRAMVKQLSVHAEGRRLCFKSPPHTAKVKLLLEEFPDAQFVFIHRNPYRVFRSMLHLADNLWGHSTLQTASDARLLETILTMYEVVHDAYLEDRKLIPKGNLVEISFDELQRDKIATMRRIYESLKIGGFEKSALPALEAHVKEIKNYKKNAFVGLTDAQRRIVNTRWARFFTAFGYKMQTEAGDVHISMA</sequence>
<dbReference type="Pfam" id="PF13469">
    <property type="entry name" value="Sulfotransfer_3"/>
    <property type="match status" value="1"/>
</dbReference>
<feature type="transmembrane region" description="Helical" evidence="1">
    <location>
        <begin position="57"/>
        <end position="77"/>
    </location>
</feature>
<gene>
    <name evidence="2" type="ORF">PTSG_10621</name>
</gene>
<accession>F2URW1</accession>
<evidence type="ECO:0000313" key="3">
    <source>
        <dbReference type="Proteomes" id="UP000007799"/>
    </source>
</evidence>
<dbReference type="PANTHER" id="PTHR36451">
    <property type="entry name" value="PAPS-DEPENDENT SULFOTRANSFERASE STF3"/>
    <property type="match status" value="1"/>
</dbReference>
<proteinExistence type="predicted"/>
<keyword evidence="3" id="KW-1185">Reference proteome</keyword>
<keyword evidence="1" id="KW-0472">Membrane</keyword>
<name>F2URW1_SALR5</name>
<dbReference type="EMBL" id="GL832992">
    <property type="protein sequence ID" value="EGD80366.1"/>
    <property type="molecule type" value="Genomic_DNA"/>
</dbReference>
<evidence type="ECO:0000256" key="1">
    <source>
        <dbReference type="SAM" id="Phobius"/>
    </source>
</evidence>
<dbReference type="InterPro" id="IPR052736">
    <property type="entry name" value="Stf3_sulfotransferase"/>
</dbReference>